<evidence type="ECO:0000313" key="1">
    <source>
        <dbReference type="EMBL" id="VDD88136.1"/>
    </source>
</evidence>
<evidence type="ECO:0000313" key="2">
    <source>
        <dbReference type="Proteomes" id="UP000274131"/>
    </source>
</evidence>
<evidence type="ECO:0000313" key="3">
    <source>
        <dbReference type="WBParaSite" id="EVEC_0000357101-mRNA-1"/>
    </source>
</evidence>
<reference evidence="1 2" key="2">
    <citation type="submission" date="2018-10" db="EMBL/GenBank/DDBJ databases">
        <authorList>
            <consortium name="Pathogen Informatics"/>
        </authorList>
    </citation>
    <scope>NUCLEOTIDE SEQUENCE [LARGE SCALE GENOMIC DNA]</scope>
</reference>
<proteinExistence type="predicted"/>
<organism evidence="3">
    <name type="scientific">Enterobius vermicularis</name>
    <name type="common">Human pinworm</name>
    <dbReference type="NCBI Taxonomy" id="51028"/>
    <lineage>
        <taxon>Eukaryota</taxon>
        <taxon>Metazoa</taxon>
        <taxon>Ecdysozoa</taxon>
        <taxon>Nematoda</taxon>
        <taxon>Chromadorea</taxon>
        <taxon>Rhabditida</taxon>
        <taxon>Spirurina</taxon>
        <taxon>Oxyuridomorpha</taxon>
        <taxon>Oxyuroidea</taxon>
        <taxon>Oxyuridae</taxon>
        <taxon>Enterobius</taxon>
    </lineage>
</organism>
<sequence>MLEDTVQALSLESSSTVNTEANVSHVEFCDGPGSSWTSTSHSSFTKNPDALRLSKTVEPTRRVTVVDKPGQEKVHFTAKKRRFRNKDSPKQSV</sequence>
<dbReference type="AlphaFoldDB" id="A0A0N4V0W6"/>
<name>A0A0N4V0W6_ENTVE</name>
<reference evidence="3" key="1">
    <citation type="submission" date="2017-02" db="UniProtKB">
        <authorList>
            <consortium name="WormBaseParasite"/>
        </authorList>
    </citation>
    <scope>IDENTIFICATION</scope>
</reference>
<dbReference type="OrthoDB" id="5877188at2759"/>
<accession>A0A0N4V0W6</accession>
<dbReference type="WBParaSite" id="EVEC_0000357101-mRNA-1">
    <property type="protein sequence ID" value="EVEC_0000357101-mRNA-1"/>
    <property type="gene ID" value="EVEC_0000357101"/>
</dbReference>
<dbReference type="EMBL" id="UXUI01007553">
    <property type="protein sequence ID" value="VDD88136.1"/>
    <property type="molecule type" value="Genomic_DNA"/>
</dbReference>
<keyword evidence="2" id="KW-1185">Reference proteome</keyword>
<dbReference type="Proteomes" id="UP000274131">
    <property type="component" value="Unassembled WGS sequence"/>
</dbReference>
<gene>
    <name evidence="1" type="ORF">EVEC_LOCUS3279</name>
</gene>
<protein>
    <submittedName>
        <fullName evidence="3">Ovule protein</fullName>
    </submittedName>
</protein>